<dbReference type="Pfam" id="PF00874">
    <property type="entry name" value="PRD"/>
    <property type="match status" value="2"/>
</dbReference>
<dbReference type="PROSITE" id="PS51372">
    <property type="entry name" value="PRD_2"/>
    <property type="match status" value="2"/>
</dbReference>
<reference evidence="10" key="1">
    <citation type="submission" date="2019-01" db="EMBL/GenBank/DDBJ databases">
        <title>Draft genomes of a novel of Sporanaerobacter strains.</title>
        <authorList>
            <person name="Ma S."/>
        </authorList>
    </citation>
    <scope>NUCLEOTIDE SEQUENCE [LARGE SCALE GENOMIC DNA]</scope>
    <source>
        <strain evidence="10">NJN-17</strain>
    </source>
</reference>
<feature type="domain" description="PTS EIIA type-2" evidence="6">
    <location>
        <begin position="564"/>
        <end position="707"/>
    </location>
</feature>
<dbReference type="InterPro" id="IPR050661">
    <property type="entry name" value="BglG_antiterminators"/>
</dbReference>
<dbReference type="PANTHER" id="PTHR30185">
    <property type="entry name" value="CRYPTIC BETA-GLUCOSIDE BGL OPERON ANTITERMINATOR"/>
    <property type="match status" value="1"/>
</dbReference>
<dbReference type="PROSITE" id="PS51099">
    <property type="entry name" value="PTS_EIIB_TYPE_2"/>
    <property type="match status" value="1"/>
</dbReference>
<organism evidence="9 10">
    <name type="scientific">Acidilutibacter cellobiosedens</name>
    <dbReference type="NCBI Taxonomy" id="2507161"/>
    <lineage>
        <taxon>Bacteria</taxon>
        <taxon>Bacillati</taxon>
        <taxon>Bacillota</taxon>
        <taxon>Tissierellia</taxon>
        <taxon>Tissierellales</taxon>
        <taxon>Acidilutibacteraceae</taxon>
        <taxon>Acidilutibacter</taxon>
    </lineage>
</organism>
<evidence type="ECO:0000256" key="5">
    <source>
        <dbReference type="ARBA" id="ARBA00023163"/>
    </source>
</evidence>
<evidence type="ECO:0000256" key="2">
    <source>
        <dbReference type="ARBA" id="ARBA00022737"/>
    </source>
</evidence>
<dbReference type="InterPro" id="IPR016152">
    <property type="entry name" value="PTrfase/Anion_transptr"/>
</dbReference>
<keyword evidence="5" id="KW-0804">Transcription</keyword>
<dbReference type="Pfam" id="PF00359">
    <property type="entry name" value="PTS_EIIA_2"/>
    <property type="match status" value="1"/>
</dbReference>
<dbReference type="EMBL" id="CP035282">
    <property type="protein sequence ID" value="QAT61091.1"/>
    <property type="molecule type" value="Genomic_DNA"/>
</dbReference>
<dbReference type="SUPFAM" id="SSF52794">
    <property type="entry name" value="PTS system IIB component-like"/>
    <property type="match status" value="1"/>
</dbReference>
<dbReference type="Gene3D" id="1.10.1790.10">
    <property type="entry name" value="PRD domain"/>
    <property type="match status" value="2"/>
</dbReference>
<proteinExistence type="predicted"/>
<evidence type="ECO:0000259" key="6">
    <source>
        <dbReference type="PROSITE" id="PS51094"/>
    </source>
</evidence>
<name>A0A410QAQ5_9FIRM</name>
<protein>
    <submittedName>
        <fullName evidence="9">PRD domain-containing protein</fullName>
    </submittedName>
</protein>
<dbReference type="InterPro" id="IPR013011">
    <property type="entry name" value="PTS_EIIB_2"/>
</dbReference>
<accession>A0A410QAQ5</accession>
<evidence type="ECO:0000259" key="7">
    <source>
        <dbReference type="PROSITE" id="PS51099"/>
    </source>
</evidence>
<dbReference type="GO" id="GO:0006355">
    <property type="term" value="P:regulation of DNA-templated transcription"/>
    <property type="evidence" value="ECO:0007669"/>
    <property type="project" value="InterPro"/>
</dbReference>
<dbReference type="GO" id="GO:0009401">
    <property type="term" value="P:phosphoenolpyruvate-dependent sugar phosphotransferase system"/>
    <property type="evidence" value="ECO:0007669"/>
    <property type="project" value="InterPro"/>
</dbReference>
<dbReference type="OrthoDB" id="3175596at2"/>
<evidence type="ECO:0000256" key="1">
    <source>
        <dbReference type="ARBA" id="ARBA00022679"/>
    </source>
</evidence>
<dbReference type="CDD" id="cd00211">
    <property type="entry name" value="PTS_IIA_fru"/>
    <property type="match status" value="1"/>
</dbReference>
<dbReference type="Pfam" id="PF05043">
    <property type="entry name" value="Mga"/>
    <property type="match status" value="1"/>
</dbReference>
<dbReference type="InterPro" id="IPR002178">
    <property type="entry name" value="PTS_EIIA_type-2_dom"/>
</dbReference>
<dbReference type="Gene3D" id="1.10.10.10">
    <property type="entry name" value="Winged helix-like DNA-binding domain superfamily/Winged helix DNA-binding domain"/>
    <property type="match status" value="1"/>
</dbReference>
<dbReference type="SUPFAM" id="SSF55804">
    <property type="entry name" value="Phoshotransferase/anion transport protein"/>
    <property type="match status" value="1"/>
</dbReference>
<evidence type="ECO:0000256" key="4">
    <source>
        <dbReference type="ARBA" id="ARBA00023159"/>
    </source>
</evidence>
<keyword evidence="10" id="KW-1185">Reference proteome</keyword>
<keyword evidence="2" id="KW-0677">Repeat</keyword>
<evidence type="ECO:0000259" key="8">
    <source>
        <dbReference type="PROSITE" id="PS51372"/>
    </source>
</evidence>
<dbReference type="GO" id="GO:0008982">
    <property type="term" value="F:protein-N(PI)-phosphohistidine-sugar phosphotransferase activity"/>
    <property type="evidence" value="ECO:0007669"/>
    <property type="project" value="InterPro"/>
</dbReference>
<keyword evidence="1" id="KW-0808">Transferase</keyword>
<dbReference type="PROSITE" id="PS51094">
    <property type="entry name" value="PTS_EIIA_TYPE_2"/>
    <property type="match status" value="1"/>
</dbReference>
<evidence type="ECO:0000313" key="10">
    <source>
        <dbReference type="Proteomes" id="UP000287969"/>
    </source>
</evidence>
<gene>
    <name evidence="9" type="ORF">EQM13_05575</name>
</gene>
<dbReference type="Gene3D" id="3.40.50.2300">
    <property type="match status" value="1"/>
</dbReference>
<dbReference type="SUPFAM" id="SSF63520">
    <property type="entry name" value="PTS-regulatory domain, PRD"/>
    <property type="match status" value="2"/>
</dbReference>
<dbReference type="InterPro" id="IPR011608">
    <property type="entry name" value="PRD"/>
</dbReference>
<keyword evidence="4" id="KW-0010">Activator</keyword>
<dbReference type="InterPro" id="IPR036634">
    <property type="entry name" value="PRD_sf"/>
</dbReference>
<dbReference type="InterPro" id="IPR036095">
    <property type="entry name" value="PTS_EIIB-like_sf"/>
</dbReference>
<evidence type="ECO:0000256" key="3">
    <source>
        <dbReference type="ARBA" id="ARBA00023015"/>
    </source>
</evidence>
<dbReference type="Gene3D" id="3.40.930.10">
    <property type="entry name" value="Mannitol-specific EII, Chain A"/>
    <property type="match status" value="1"/>
</dbReference>
<dbReference type="InterPro" id="IPR036388">
    <property type="entry name" value="WH-like_DNA-bd_sf"/>
</dbReference>
<dbReference type="InterPro" id="IPR007737">
    <property type="entry name" value="Mga_HTH"/>
</dbReference>
<feature type="domain" description="PTS EIIB type-2" evidence="7">
    <location>
        <begin position="428"/>
        <end position="517"/>
    </location>
</feature>
<dbReference type="SUPFAM" id="SSF46785">
    <property type="entry name" value="Winged helix' DNA-binding domain"/>
    <property type="match status" value="1"/>
</dbReference>
<feature type="domain" description="PRD" evidence="8">
    <location>
        <begin position="316"/>
        <end position="423"/>
    </location>
</feature>
<dbReference type="PANTHER" id="PTHR30185:SF18">
    <property type="entry name" value="TRANSCRIPTIONAL REGULATOR MTLR"/>
    <property type="match status" value="1"/>
</dbReference>
<dbReference type="KEGG" id="spoa:EQM13_05575"/>
<sequence>MKEVIIIILNVRRMHILLNLMDLNSPINISDLAHLFKVSNRTICNDLDCIDEFLNHNKLPALIRKPNVGVQFREPNKYKDDVLKAMGNISIYHYNLSVRERVNIILDNLLQERDFTTINDMADKLYVSRSTIVKDLSLVRKWLKVRGLELQSIPKHGIKVIGDEKKLRKAAMELLTESSNLDNKSEKSEIPMIVRVNLGVDREINNFFKDIDIVYIEECIKTAEKELNTVFSDAAYSGIVMHLAIAVKRIKLGRDIIMPEDELKSLQITKEFSVASNITNMLEKHFEINIPSDEIGYITVHLLGANISNTNRNKNKNWIDYELITERIISEVDSRLNMALSKDSQLFEGLLEHLEPAVYRLKHDLLLKNPLLNDIKLKYNNLFNIVKMSLKPLENYVGKDIDEEEVGYFTIHFGAAIERYKTSHMKKTDVLVVCSTGVGTAKMLSSRLQAVFDVNIVNCIAYHQIKDFVIKNPVDIIVTTIPIRVEGIKTITVNPLLPERDIENLRKYLNISKPKDSVLKELINIIEKHCTILDKDSIVKELSIFLNTTTIEKTRGVVQPLLKDILTEEVIKLNVEVKDWEDAVRKGGYLLEKTGAVEHRYVDAMVNSVKTIGPYIVIAPGIAMPHARPESGSKKVGMSLITLKNPVNFGNKENDPVKIVVCLCAIDHVTHLKALSELVEMLGDDENVKIISSSTDVNEVLGMIRRSSDKFKN</sequence>
<feature type="domain" description="PRD" evidence="8">
    <location>
        <begin position="207"/>
        <end position="312"/>
    </location>
</feature>
<dbReference type="AlphaFoldDB" id="A0A410QAQ5"/>
<dbReference type="CDD" id="cd05568">
    <property type="entry name" value="PTS_IIB_bgl_like"/>
    <property type="match status" value="1"/>
</dbReference>
<dbReference type="InterPro" id="IPR036390">
    <property type="entry name" value="WH_DNA-bd_sf"/>
</dbReference>
<dbReference type="Proteomes" id="UP000287969">
    <property type="component" value="Chromosome"/>
</dbReference>
<keyword evidence="3" id="KW-0805">Transcription regulation</keyword>
<evidence type="ECO:0000313" key="9">
    <source>
        <dbReference type="EMBL" id="QAT61091.1"/>
    </source>
</evidence>